<feature type="transmembrane region" description="Helical" evidence="2">
    <location>
        <begin position="193"/>
        <end position="216"/>
    </location>
</feature>
<feature type="region of interest" description="Disordered" evidence="1">
    <location>
        <begin position="223"/>
        <end position="263"/>
    </location>
</feature>
<dbReference type="VEuPathDB" id="FungiDB:ASPWEDRAFT_43407"/>
<keyword evidence="2" id="KW-0812">Transmembrane</keyword>
<evidence type="ECO:0000313" key="3">
    <source>
        <dbReference type="EMBL" id="OJJ33333.1"/>
    </source>
</evidence>
<feature type="region of interest" description="Disordered" evidence="1">
    <location>
        <begin position="159"/>
        <end position="187"/>
    </location>
</feature>
<evidence type="ECO:0008006" key="5">
    <source>
        <dbReference type="Google" id="ProtNLM"/>
    </source>
</evidence>
<evidence type="ECO:0000313" key="4">
    <source>
        <dbReference type="Proteomes" id="UP000184383"/>
    </source>
</evidence>
<evidence type="ECO:0000256" key="1">
    <source>
        <dbReference type="SAM" id="MobiDB-lite"/>
    </source>
</evidence>
<keyword evidence="2" id="KW-1133">Transmembrane helix</keyword>
<name>A0A1L9REP9_ASPWE</name>
<dbReference type="RefSeq" id="XP_040687010.1">
    <property type="nucleotide sequence ID" value="XM_040836021.1"/>
</dbReference>
<dbReference type="AlphaFoldDB" id="A0A1L9REP9"/>
<keyword evidence="2" id="KW-0472">Membrane</keyword>
<evidence type="ECO:0000256" key="2">
    <source>
        <dbReference type="SAM" id="Phobius"/>
    </source>
</evidence>
<protein>
    <recommendedName>
        <fullName evidence="5">Mid2 domain-containing protein</fullName>
    </recommendedName>
</protein>
<sequence length="263" mass="27941">MATTAAEPTITLSPGWRPTEYGCLRQNDFWIWDYPDPGEKRTVLGGPSQATNCFPSSTWMSTGAYAGTACPSYYTSACQGNDSTAAVTCCPTVYSFECVSANTKLRDSYFPCISRWQSTGNVTLTRTVFASNTITFNPTTLNTNVHLFALGVAYATPTATDTNADSDPTSSSTSTSSLSESNSTNNSSISGGAAAGIGIGSAAGVVLIAALAWLLYRRRKPSKTIPPQTNTGYTGIADASKVGQRYEPPQELPSRTPRRELES</sequence>
<proteinExistence type="predicted"/>
<dbReference type="EMBL" id="KV878214">
    <property type="protein sequence ID" value="OJJ33333.1"/>
    <property type="molecule type" value="Genomic_DNA"/>
</dbReference>
<organism evidence="3 4">
    <name type="scientific">Aspergillus wentii DTO 134E9</name>
    <dbReference type="NCBI Taxonomy" id="1073089"/>
    <lineage>
        <taxon>Eukaryota</taxon>
        <taxon>Fungi</taxon>
        <taxon>Dikarya</taxon>
        <taxon>Ascomycota</taxon>
        <taxon>Pezizomycotina</taxon>
        <taxon>Eurotiomycetes</taxon>
        <taxon>Eurotiomycetidae</taxon>
        <taxon>Eurotiales</taxon>
        <taxon>Aspergillaceae</taxon>
        <taxon>Aspergillus</taxon>
        <taxon>Aspergillus subgen. Cremei</taxon>
    </lineage>
</organism>
<dbReference type="OrthoDB" id="4506857at2759"/>
<accession>A0A1L9REP9</accession>
<keyword evidence="4" id="KW-1185">Reference proteome</keyword>
<gene>
    <name evidence="3" type="ORF">ASPWEDRAFT_43407</name>
</gene>
<reference evidence="4" key="1">
    <citation type="journal article" date="2017" name="Genome Biol.">
        <title>Comparative genomics reveals high biological diversity and specific adaptations in the industrially and medically important fungal genus Aspergillus.</title>
        <authorList>
            <person name="de Vries R.P."/>
            <person name="Riley R."/>
            <person name="Wiebenga A."/>
            <person name="Aguilar-Osorio G."/>
            <person name="Amillis S."/>
            <person name="Uchima C.A."/>
            <person name="Anderluh G."/>
            <person name="Asadollahi M."/>
            <person name="Askin M."/>
            <person name="Barry K."/>
            <person name="Battaglia E."/>
            <person name="Bayram O."/>
            <person name="Benocci T."/>
            <person name="Braus-Stromeyer S.A."/>
            <person name="Caldana C."/>
            <person name="Canovas D."/>
            <person name="Cerqueira G.C."/>
            <person name="Chen F."/>
            <person name="Chen W."/>
            <person name="Choi C."/>
            <person name="Clum A."/>
            <person name="Dos Santos R.A."/>
            <person name="Damasio A.R."/>
            <person name="Diallinas G."/>
            <person name="Emri T."/>
            <person name="Fekete E."/>
            <person name="Flipphi M."/>
            <person name="Freyberg S."/>
            <person name="Gallo A."/>
            <person name="Gournas C."/>
            <person name="Habgood R."/>
            <person name="Hainaut M."/>
            <person name="Harispe M.L."/>
            <person name="Henrissat B."/>
            <person name="Hilden K.S."/>
            <person name="Hope R."/>
            <person name="Hossain A."/>
            <person name="Karabika E."/>
            <person name="Karaffa L."/>
            <person name="Karanyi Z."/>
            <person name="Krasevec N."/>
            <person name="Kuo A."/>
            <person name="Kusch H."/>
            <person name="LaButti K."/>
            <person name="Lagendijk E.L."/>
            <person name="Lapidus A."/>
            <person name="Levasseur A."/>
            <person name="Lindquist E."/>
            <person name="Lipzen A."/>
            <person name="Logrieco A.F."/>
            <person name="MacCabe A."/>
            <person name="Maekelae M.R."/>
            <person name="Malavazi I."/>
            <person name="Melin P."/>
            <person name="Meyer V."/>
            <person name="Mielnichuk N."/>
            <person name="Miskei M."/>
            <person name="Molnar A.P."/>
            <person name="Mule G."/>
            <person name="Ngan C.Y."/>
            <person name="Orejas M."/>
            <person name="Orosz E."/>
            <person name="Ouedraogo J.P."/>
            <person name="Overkamp K.M."/>
            <person name="Park H.-S."/>
            <person name="Perrone G."/>
            <person name="Piumi F."/>
            <person name="Punt P.J."/>
            <person name="Ram A.F."/>
            <person name="Ramon A."/>
            <person name="Rauscher S."/>
            <person name="Record E."/>
            <person name="Riano-Pachon D.M."/>
            <person name="Robert V."/>
            <person name="Roehrig J."/>
            <person name="Ruller R."/>
            <person name="Salamov A."/>
            <person name="Salih N.S."/>
            <person name="Samson R.A."/>
            <person name="Sandor E."/>
            <person name="Sanguinetti M."/>
            <person name="Schuetze T."/>
            <person name="Sepcic K."/>
            <person name="Shelest E."/>
            <person name="Sherlock G."/>
            <person name="Sophianopoulou V."/>
            <person name="Squina F.M."/>
            <person name="Sun H."/>
            <person name="Susca A."/>
            <person name="Todd R.B."/>
            <person name="Tsang A."/>
            <person name="Unkles S.E."/>
            <person name="van de Wiele N."/>
            <person name="van Rossen-Uffink D."/>
            <person name="Oliveira J.V."/>
            <person name="Vesth T.C."/>
            <person name="Visser J."/>
            <person name="Yu J.-H."/>
            <person name="Zhou M."/>
            <person name="Andersen M.R."/>
            <person name="Archer D.B."/>
            <person name="Baker S.E."/>
            <person name="Benoit I."/>
            <person name="Brakhage A.A."/>
            <person name="Braus G.H."/>
            <person name="Fischer R."/>
            <person name="Frisvad J.C."/>
            <person name="Goldman G.H."/>
            <person name="Houbraken J."/>
            <person name="Oakley B."/>
            <person name="Pocsi I."/>
            <person name="Scazzocchio C."/>
            <person name="Seiboth B."/>
            <person name="vanKuyk P.A."/>
            <person name="Wortman J."/>
            <person name="Dyer P.S."/>
            <person name="Grigoriev I.V."/>
        </authorList>
    </citation>
    <scope>NUCLEOTIDE SEQUENCE [LARGE SCALE GENOMIC DNA]</scope>
    <source>
        <strain evidence="4">DTO 134E9</strain>
    </source>
</reference>
<dbReference type="STRING" id="1073089.A0A1L9REP9"/>
<dbReference type="Proteomes" id="UP000184383">
    <property type="component" value="Unassembled WGS sequence"/>
</dbReference>
<dbReference type="GeneID" id="63751869"/>